<evidence type="ECO:0000313" key="2">
    <source>
        <dbReference type="EMBL" id="ADI01053.1"/>
    </source>
</evidence>
<keyword evidence="1" id="KW-1133">Transmembrane helix</keyword>
<dbReference type="RefSeq" id="WP_013174455.1">
    <property type="nucleotide sequence ID" value="NC_014220.1"/>
</dbReference>
<dbReference type="AlphaFoldDB" id="D7CJT9"/>
<feature type="transmembrane region" description="Helical" evidence="1">
    <location>
        <begin position="26"/>
        <end position="50"/>
    </location>
</feature>
<protein>
    <recommendedName>
        <fullName evidence="4">Prepilin-type N-terminal cleavage/methylation domain-containing protein</fullName>
    </recommendedName>
</protein>
<dbReference type="InterPro" id="IPR012902">
    <property type="entry name" value="N_methyl_site"/>
</dbReference>
<evidence type="ECO:0000256" key="1">
    <source>
        <dbReference type="SAM" id="Phobius"/>
    </source>
</evidence>
<proteinExistence type="predicted"/>
<gene>
    <name evidence="2" type="ordered locus">Slip_0266</name>
</gene>
<evidence type="ECO:0008006" key="4">
    <source>
        <dbReference type="Google" id="ProtNLM"/>
    </source>
</evidence>
<organism evidence="2 3">
    <name type="scientific">Syntrophothermus lipocalidus (strain DSM 12680 / TGB-C1)</name>
    <dbReference type="NCBI Taxonomy" id="643648"/>
    <lineage>
        <taxon>Bacteria</taxon>
        <taxon>Bacillati</taxon>
        <taxon>Bacillota</taxon>
        <taxon>Clostridia</taxon>
        <taxon>Eubacteriales</taxon>
        <taxon>Syntrophomonadaceae</taxon>
        <taxon>Syntrophothermus</taxon>
    </lineage>
</organism>
<name>D7CJT9_SYNLT</name>
<accession>D7CJT9</accession>
<dbReference type="EMBL" id="CP002048">
    <property type="protein sequence ID" value="ADI01053.1"/>
    <property type="molecule type" value="Genomic_DNA"/>
</dbReference>
<dbReference type="PROSITE" id="PS00409">
    <property type="entry name" value="PROKAR_NTER_METHYL"/>
    <property type="match status" value="1"/>
</dbReference>
<dbReference type="STRING" id="643648.Slip_0266"/>
<dbReference type="Proteomes" id="UP000000378">
    <property type="component" value="Chromosome"/>
</dbReference>
<keyword evidence="3" id="KW-1185">Reference proteome</keyword>
<dbReference type="KEGG" id="slp:Slip_0266"/>
<keyword evidence="1" id="KW-0812">Transmembrane</keyword>
<sequence length="153" mass="16901">MQNENANQEPSPICTIWKRGMSLIEVLAALALIAVVAVSVSAALVSASAWNVLAADQSRATAYATEIMEQVKASAENLPALSQETYSPVRGNWEELGLAVEGQREEMTAQVRIDDYDEALDLYRVEVEVSWETRGRLRRVDLMSVVWGRGFAE</sequence>
<dbReference type="Pfam" id="PF07963">
    <property type="entry name" value="N_methyl"/>
    <property type="match status" value="1"/>
</dbReference>
<dbReference type="HOGENOM" id="CLU_1712370_0_0_9"/>
<keyword evidence="1" id="KW-0472">Membrane</keyword>
<evidence type="ECO:0000313" key="3">
    <source>
        <dbReference type="Proteomes" id="UP000000378"/>
    </source>
</evidence>
<dbReference type="NCBIfam" id="TIGR02532">
    <property type="entry name" value="IV_pilin_GFxxxE"/>
    <property type="match status" value="1"/>
</dbReference>
<reference evidence="2 3" key="2">
    <citation type="journal article" date="2010" name="Stand. Genomic Sci.">
        <title>Complete genome sequence of Syntrophothermus lipocalidus type strain (TGB-C1).</title>
        <authorList>
            <person name="Djao O.D."/>
            <person name="Zhang X."/>
            <person name="Lucas S."/>
            <person name="Lapidus A."/>
            <person name="Del Rio T.G."/>
            <person name="Nolan M."/>
            <person name="Tice H."/>
            <person name="Cheng J.F."/>
            <person name="Han C."/>
            <person name="Tapia R."/>
            <person name="Goodwin L."/>
            <person name="Pitluck S."/>
            <person name="Liolios K."/>
            <person name="Ivanova N."/>
            <person name="Mavromatis K."/>
            <person name="Mikhailova N."/>
            <person name="Ovchinnikova G."/>
            <person name="Pati A."/>
            <person name="Brambilla E."/>
            <person name="Chen A."/>
            <person name="Palaniappan K."/>
            <person name="Land M."/>
            <person name="Hauser L."/>
            <person name="Chang Y.J."/>
            <person name="Jeffries C.D."/>
            <person name="Rohde M."/>
            <person name="Sikorski J."/>
            <person name="Spring S."/>
            <person name="Goker M."/>
            <person name="Detter J.C."/>
            <person name="Woyke T."/>
            <person name="Bristow J."/>
            <person name="Eisen J.A."/>
            <person name="Markowitz V."/>
            <person name="Hugenholtz P."/>
            <person name="Kyrpides N.C."/>
            <person name="Klenk H.P."/>
        </authorList>
    </citation>
    <scope>NUCLEOTIDE SEQUENCE [LARGE SCALE GENOMIC DNA]</scope>
    <source>
        <strain evidence="3">DSM 12680 / TGB-C1</strain>
    </source>
</reference>
<reference evidence="3" key="1">
    <citation type="journal article" date="2010" name="Stand. Genomic Sci.">
        <title>Complete genome sequence of Syntrophothermus lipocalidus type strain (TGB-C1T).</title>
        <authorList>
            <consortium name="US DOE Joint Genome Institute (JGI-PGF)"/>
            <person name="Djao O."/>
            <person name="Zhang X."/>
            <person name="Lucas S."/>
            <person name="Lapidus A."/>
            <person name="Glavina Del Rio T."/>
            <person name="Nolan M."/>
            <person name="Tice H."/>
            <person name="Cheng J."/>
            <person name="Han C."/>
            <person name="Tapia R."/>
            <person name="Goodwin L."/>
            <person name="Pitluck S."/>
            <person name="Liolios K."/>
            <person name="Ivanova N."/>
            <person name="Mavromatis K."/>
            <person name="Mikhailova N."/>
            <person name="Ovchinnikova G."/>
            <person name="Pati A."/>
            <person name="Brambilla E."/>
            <person name="Chen A."/>
            <person name="Palaniappan K."/>
            <person name="Land M."/>
            <person name="Hauser L."/>
            <person name="Chang Y."/>
            <person name="Jeffries C."/>
            <person name="Rohde M."/>
            <person name="Sikorski J."/>
            <person name="Spring S."/>
            <person name="Goker M."/>
            <person name="Detter J."/>
            <person name="Woyke T."/>
            <person name="Bristow J."/>
            <person name="Eisen J."/>
            <person name="Markowitz V."/>
            <person name="Hugenholtz P."/>
            <person name="Kyrpides N."/>
            <person name="Klenk H."/>
        </authorList>
    </citation>
    <scope>NUCLEOTIDE SEQUENCE [LARGE SCALE GENOMIC DNA]</scope>
    <source>
        <strain evidence="3">DSM 12680 / TGB-C1</strain>
    </source>
</reference>